<dbReference type="OrthoDB" id="10250354at2759"/>
<feature type="compositionally biased region" description="Gly residues" evidence="4">
    <location>
        <begin position="406"/>
        <end position="416"/>
    </location>
</feature>
<dbReference type="PROSITE" id="PS50005">
    <property type="entry name" value="TPR"/>
    <property type="match status" value="3"/>
</dbReference>
<dbReference type="Pfam" id="PF00226">
    <property type="entry name" value="DnaJ"/>
    <property type="match status" value="1"/>
</dbReference>
<evidence type="ECO:0000256" key="2">
    <source>
        <dbReference type="ARBA" id="ARBA00022803"/>
    </source>
</evidence>
<keyword evidence="7" id="KW-1185">Reference proteome</keyword>
<dbReference type="SUPFAM" id="SSF46565">
    <property type="entry name" value="Chaperone J-domain"/>
    <property type="match status" value="1"/>
</dbReference>
<dbReference type="PROSITE" id="PS50076">
    <property type="entry name" value="DNAJ_2"/>
    <property type="match status" value="1"/>
</dbReference>
<dbReference type="AlphaFoldDB" id="A0A1E7ERL9"/>
<sequence length="428" mass="48954">MKKYANALTDIEKALELDPSNSDWRIQKAKLLKSLGQCDRSVIEYTQLMETTEVGDDVKALMKEASECDHVIIMAQQALMNEEYEKAAHYFTAAIKYADGRATDLLLQKATAVLEVGEDYYSVISDTGQILKTYPKHLEAYKIRGMAYFWLNEHDTAIQHFREGLKLDPEHKGCKDGHRLVKKIDKKKKKGDVAFEEKKYDEAIQHYTEAIEIEPEHVHFSRMINFLIIQAYSKNKQNTEAIKLALQIAHEDEEALDALWALGDAYTDAEKWEDAIRIFRLALEAAPDSDTEDTQKAKRKVQEAQVALKQSKEKNYYKILGLSRTASKQEIKKGYRKLALEWHPDKNIDNKEEAEDKFQEISEAYEVLSTEELKAKYDRGEDVYDNQGGGGGRQRQHFDPSSFFRQGGGGGGGQQRQGGSHHFHFNSF</sequence>
<dbReference type="InterPro" id="IPR011990">
    <property type="entry name" value="TPR-like_helical_dom_sf"/>
</dbReference>
<dbReference type="EMBL" id="KV784380">
    <property type="protein sequence ID" value="OEU08444.1"/>
    <property type="molecule type" value="Genomic_DNA"/>
</dbReference>
<dbReference type="InterPro" id="IPR019734">
    <property type="entry name" value="TPR_rpt"/>
</dbReference>
<feature type="repeat" description="TPR" evidence="3">
    <location>
        <begin position="256"/>
        <end position="289"/>
    </location>
</feature>
<dbReference type="PRINTS" id="PR00625">
    <property type="entry name" value="JDOMAIN"/>
</dbReference>
<evidence type="ECO:0000313" key="6">
    <source>
        <dbReference type="EMBL" id="OEU08444.1"/>
    </source>
</evidence>
<feature type="repeat" description="TPR" evidence="3">
    <location>
        <begin position="138"/>
        <end position="171"/>
    </location>
</feature>
<evidence type="ECO:0000256" key="1">
    <source>
        <dbReference type="ARBA" id="ARBA00022737"/>
    </source>
</evidence>
<dbReference type="InParanoid" id="A0A1E7ERL9"/>
<name>A0A1E7ERL9_9STRA</name>
<dbReference type="Pfam" id="PF00515">
    <property type="entry name" value="TPR_1"/>
    <property type="match status" value="1"/>
</dbReference>
<evidence type="ECO:0000313" key="7">
    <source>
        <dbReference type="Proteomes" id="UP000095751"/>
    </source>
</evidence>
<dbReference type="SUPFAM" id="SSF48452">
    <property type="entry name" value="TPR-like"/>
    <property type="match status" value="2"/>
</dbReference>
<dbReference type="PANTHER" id="PTHR45188:SF2">
    <property type="entry name" value="DNAJ HOMOLOG SUBFAMILY C MEMBER 7"/>
    <property type="match status" value="1"/>
</dbReference>
<dbReference type="InterPro" id="IPR036869">
    <property type="entry name" value="J_dom_sf"/>
</dbReference>
<dbReference type="SMART" id="SM00028">
    <property type="entry name" value="TPR"/>
    <property type="match status" value="5"/>
</dbReference>
<gene>
    <name evidence="6" type="ORF">FRACYDRAFT_174120</name>
</gene>
<evidence type="ECO:0000256" key="4">
    <source>
        <dbReference type="SAM" id="MobiDB-lite"/>
    </source>
</evidence>
<dbReference type="Gene3D" id="1.25.40.10">
    <property type="entry name" value="Tetratricopeptide repeat domain"/>
    <property type="match status" value="1"/>
</dbReference>
<dbReference type="SMART" id="SM00271">
    <property type="entry name" value="DnaJ"/>
    <property type="match status" value="1"/>
</dbReference>
<accession>A0A1E7ERL9</accession>
<dbReference type="PANTHER" id="PTHR45188">
    <property type="entry name" value="DNAJ PROTEIN P58IPK HOMOLOG"/>
    <property type="match status" value="1"/>
</dbReference>
<dbReference type="Gene3D" id="1.10.287.110">
    <property type="entry name" value="DnaJ domain"/>
    <property type="match status" value="1"/>
</dbReference>
<feature type="repeat" description="TPR" evidence="3">
    <location>
        <begin position="184"/>
        <end position="217"/>
    </location>
</feature>
<dbReference type="Pfam" id="PF13432">
    <property type="entry name" value="TPR_16"/>
    <property type="match status" value="1"/>
</dbReference>
<organism evidence="6 7">
    <name type="scientific">Fragilariopsis cylindrus CCMP1102</name>
    <dbReference type="NCBI Taxonomy" id="635003"/>
    <lineage>
        <taxon>Eukaryota</taxon>
        <taxon>Sar</taxon>
        <taxon>Stramenopiles</taxon>
        <taxon>Ochrophyta</taxon>
        <taxon>Bacillariophyta</taxon>
        <taxon>Bacillariophyceae</taxon>
        <taxon>Bacillariophycidae</taxon>
        <taxon>Bacillariales</taxon>
        <taxon>Bacillariaceae</taxon>
        <taxon>Fragilariopsis</taxon>
    </lineage>
</organism>
<feature type="region of interest" description="Disordered" evidence="4">
    <location>
        <begin position="385"/>
        <end position="428"/>
    </location>
</feature>
<feature type="compositionally biased region" description="Basic residues" evidence="4">
    <location>
        <begin position="419"/>
        <end position="428"/>
    </location>
</feature>
<proteinExistence type="predicted"/>
<feature type="domain" description="J" evidence="5">
    <location>
        <begin position="315"/>
        <end position="381"/>
    </location>
</feature>
<dbReference type="InterPro" id="IPR001623">
    <property type="entry name" value="DnaJ_domain"/>
</dbReference>
<dbReference type="Pfam" id="PF13181">
    <property type="entry name" value="TPR_8"/>
    <property type="match status" value="1"/>
</dbReference>
<keyword evidence="1" id="KW-0677">Repeat</keyword>
<evidence type="ECO:0000259" key="5">
    <source>
        <dbReference type="PROSITE" id="PS50076"/>
    </source>
</evidence>
<dbReference type="CDD" id="cd06257">
    <property type="entry name" value="DnaJ"/>
    <property type="match status" value="1"/>
</dbReference>
<dbReference type="KEGG" id="fcy:FRACYDRAFT_174120"/>
<dbReference type="PROSITE" id="PS50293">
    <property type="entry name" value="TPR_REGION"/>
    <property type="match status" value="1"/>
</dbReference>
<reference evidence="6 7" key="1">
    <citation type="submission" date="2016-09" db="EMBL/GenBank/DDBJ databases">
        <title>Extensive genetic diversity and differential bi-allelic expression allows diatom success in the polar Southern Ocean.</title>
        <authorList>
            <consortium name="DOE Joint Genome Institute"/>
            <person name="Mock T."/>
            <person name="Otillar R.P."/>
            <person name="Strauss J."/>
            <person name="Dupont C."/>
            <person name="Frickenhaus S."/>
            <person name="Maumus F."/>
            <person name="Mcmullan M."/>
            <person name="Sanges R."/>
            <person name="Schmutz J."/>
            <person name="Toseland A."/>
            <person name="Valas R."/>
            <person name="Veluchamy A."/>
            <person name="Ward B.J."/>
            <person name="Allen A."/>
            <person name="Barry K."/>
            <person name="Falciatore A."/>
            <person name="Ferrante M."/>
            <person name="Fortunato A.E."/>
            <person name="Gloeckner G."/>
            <person name="Gruber A."/>
            <person name="Hipkin R."/>
            <person name="Janech M."/>
            <person name="Kroth P."/>
            <person name="Leese F."/>
            <person name="Lindquist E."/>
            <person name="Lyon B.R."/>
            <person name="Martin J."/>
            <person name="Mayer C."/>
            <person name="Parker M."/>
            <person name="Quesneville H."/>
            <person name="Raymond J."/>
            <person name="Uhlig C."/>
            <person name="Valentin K.U."/>
            <person name="Worden A.Z."/>
            <person name="Armbrust E.V."/>
            <person name="Bowler C."/>
            <person name="Green B."/>
            <person name="Moulton V."/>
            <person name="Van Oosterhout C."/>
            <person name="Grigoriev I."/>
        </authorList>
    </citation>
    <scope>NUCLEOTIDE SEQUENCE [LARGE SCALE GENOMIC DNA]</scope>
    <source>
        <strain evidence="6 7">CCMP1102</strain>
    </source>
</reference>
<protein>
    <submittedName>
        <fullName evidence="6">DnaJ-domain-containing protein</fullName>
    </submittedName>
</protein>
<dbReference type="Pfam" id="PF07719">
    <property type="entry name" value="TPR_2"/>
    <property type="match status" value="1"/>
</dbReference>
<dbReference type="InterPro" id="IPR013105">
    <property type="entry name" value="TPR_2"/>
</dbReference>
<keyword evidence="2 3" id="KW-0802">TPR repeat</keyword>
<evidence type="ECO:0000256" key="3">
    <source>
        <dbReference type="PROSITE-ProRule" id="PRU00339"/>
    </source>
</evidence>
<dbReference type="Proteomes" id="UP000095751">
    <property type="component" value="Unassembled WGS sequence"/>
</dbReference>